<proteinExistence type="predicted"/>
<dbReference type="EMBL" id="GGFJ01013341">
    <property type="protein sequence ID" value="MBW62482.1"/>
    <property type="molecule type" value="Transcribed_RNA"/>
</dbReference>
<evidence type="ECO:0000313" key="1">
    <source>
        <dbReference type="EMBL" id="MBW62482.1"/>
    </source>
</evidence>
<protein>
    <submittedName>
        <fullName evidence="1">Putative secreted protein</fullName>
    </submittedName>
</protein>
<sequence>MAPWGTSSRMAASAAIAAAVSGVAFNHPSSKSREIVKEREREREVWKVRVTLDYLPACPGLTQRRAHLTWCVAEVICDKLNAI</sequence>
<reference evidence="1" key="1">
    <citation type="submission" date="2018-01" db="EMBL/GenBank/DDBJ databases">
        <title>An insight into the sialome of Amazonian anophelines.</title>
        <authorList>
            <person name="Ribeiro J.M."/>
            <person name="Scarpassa V."/>
            <person name="Calvo E."/>
        </authorList>
    </citation>
    <scope>NUCLEOTIDE SEQUENCE</scope>
    <source>
        <tissue evidence="1">Salivary glands</tissue>
    </source>
</reference>
<name>A0A2M4CAV7_9DIPT</name>
<organism evidence="1">
    <name type="scientific">Anopheles marajoara</name>
    <dbReference type="NCBI Taxonomy" id="58244"/>
    <lineage>
        <taxon>Eukaryota</taxon>
        <taxon>Metazoa</taxon>
        <taxon>Ecdysozoa</taxon>
        <taxon>Arthropoda</taxon>
        <taxon>Hexapoda</taxon>
        <taxon>Insecta</taxon>
        <taxon>Pterygota</taxon>
        <taxon>Neoptera</taxon>
        <taxon>Endopterygota</taxon>
        <taxon>Diptera</taxon>
        <taxon>Nematocera</taxon>
        <taxon>Culicoidea</taxon>
        <taxon>Culicidae</taxon>
        <taxon>Anophelinae</taxon>
        <taxon>Anopheles</taxon>
    </lineage>
</organism>
<dbReference type="AlphaFoldDB" id="A0A2M4CAV7"/>
<accession>A0A2M4CAV7</accession>